<dbReference type="HOGENOM" id="CLU_2859817_0_0_9"/>
<dbReference type="STRING" id="537013.CLOSTMETH_03467"/>
<evidence type="ECO:0000313" key="1">
    <source>
        <dbReference type="EMBL" id="EEG28944.1"/>
    </source>
</evidence>
<comment type="caution">
    <text evidence="1">The sequence shown here is derived from an EMBL/GenBank/DDBJ whole genome shotgun (WGS) entry which is preliminary data.</text>
</comment>
<organism evidence="1 2">
    <name type="scientific">[Clostridium] methylpentosum DSM 5476</name>
    <dbReference type="NCBI Taxonomy" id="537013"/>
    <lineage>
        <taxon>Bacteria</taxon>
        <taxon>Bacillati</taxon>
        <taxon>Bacillota</taxon>
        <taxon>Clostridia</taxon>
        <taxon>Eubacteriales</taxon>
        <taxon>Oscillospiraceae</taxon>
        <taxon>Oscillospiraceae incertae sedis</taxon>
    </lineage>
</organism>
<proteinExistence type="predicted"/>
<gene>
    <name evidence="1" type="ORF">CLOSTMETH_03467</name>
</gene>
<accession>C0EHX2</accession>
<name>C0EHX2_9FIRM</name>
<protein>
    <submittedName>
        <fullName evidence="1">Uncharacterized protein</fullName>
    </submittedName>
</protein>
<keyword evidence="2" id="KW-1185">Reference proteome</keyword>
<reference evidence="1 2" key="2">
    <citation type="submission" date="2009-02" db="EMBL/GenBank/DDBJ databases">
        <title>Draft genome sequence of Clostridium methylpentosum (DSM 5476).</title>
        <authorList>
            <person name="Sudarsanam P."/>
            <person name="Ley R."/>
            <person name="Guruge J."/>
            <person name="Turnbaugh P.J."/>
            <person name="Mahowald M."/>
            <person name="Liep D."/>
            <person name="Gordon J."/>
        </authorList>
    </citation>
    <scope>NUCLEOTIDE SEQUENCE [LARGE SCALE GENOMIC DNA]</scope>
    <source>
        <strain evidence="1 2">DSM 5476</strain>
    </source>
</reference>
<evidence type="ECO:0000313" key="2">
    <source>
        <dbReference type="Proteomes" id="UP000003340"/>
    </source>
</evidence>
<sequence>MWHTDESLCQSYEESAELIAQRIKTLRPMMADSDVLQRVTLLQSEYNDLAATILVLRKRARESR</sequence>
<dbReference type="Proteomes" id="UP000003340">
    <property type="component" value="Unassembled WGS sequence"/>
</dbReference>
<reference evidence="1 2" key="1">
    <citation type="submission" date="2009-01" db="EMBL/GenBank/DDBJ databases">
        <authorList>
            <person name="Fulton L."/>
            <person name="Clifton S."/>
            <person name="Fulton B."/>
            <person name="Xu J."/>
            <person name="Minx P."/>
            <person name="Pepin K.H."/>
            <person name="Johnson M."/>
            <person name="Bhonagiri V."/>
            <person name="Nash W.E."/>
            <person name="Mardis E.R."/>
            <person name="Wilson R.K."/>
        </authorList>
    </citation>
    <scope>NUCLEOTIDE SEQUENCE [LARGE SCALE GENOMIC DNA]</scope>
    <source>
        <strain evidence="1 2">DSM 5476</strain>
    </source>
</reference>
<dbReference type="EMBL" id="ACEC01000122">
    <property type="protein sequence ID" value="EEG28944.1"/>
    <property type="molecule type" value="Genomic_DNA"/>
</dbReference>
<dbReference type="AlphaFoldDB" id="C0EHX2"/>